<feature type="chain" id="PRO_5013930906" evidence="1">
    <location>
        <begin position="17"/>
        <end position="207"/>
    </location>
</feature>
<sequence length="207" mass="22814">MFTSLITLSLVLSGFASPYKRATSLSVSLSGPATNVTSIDDLKFTVTRDGETRSLGSRWVVYVSFISGHRFTSFLQLTVSLEDIDDSAFAIIPPGQSITVNHELSTLFDFASASPGTFTSMPVTSFQTARRTLFSPIFVLDRQRWINAYRLSCTDTFRAFSSGVIAYTVISTNVCIFLYAWPVPYTKLCRGTSVASRNVRSGTILHE</sequence>
<protein>
    <submittedName>
        <fullName evidence="2">Uncharacterized protein</fullName>
    </submittedName>
</protein>
<organism evidence="2 3">
    <name type="scientific">Armillaria solidipes</name>
    <dbReference type="NCBI Taxonomy" id="1076256"/>
    <lineage>
        <taxon>Eukaryota</taxon>
        <taxon>Fungi</taxon>
        <taxon>Dikarya</taxon>
        <taxon>Basidiomycota</taxon>
        <taxon>Agaricomycotina</taxon>
        <taxon>Agaricomycetes</taxon>
        <taxon>Agaricomycetidae</taxon>
        <taxon>Agaricales</taxon>
        <taxon>Marasmiineae</taxon>
        <taxon>Physalacriaceae</taxon>
        <taxon>Armillaria</taxon>
    </lineage>
</organism>
<dbReference type="Proteomes" id="UP000218334">
    <property type="component" value="Unassembled WGS sequence"/>
</dbReference>
<dbReference type="STRING" id="1076256.A0A2H3BD06"/>
<proteinExistence type="predicted"/>
<dbReference type="EMBL" id="KZ293473">
    <property type="protein sequence ID" value="PBK61723.1"/>
    <property type="molecule type" value="Genomic_DNA"/>
</dbReference>
<dbReference type="AlphaFoldDB" id="A0A2H3BD06"/>
<accession>A0A2H3BD06</accession>
<evidence type="ECO:0000313" key="3">
    <source>
        <dbReference type="Proteomes" id="UP000218334"/>
    </source>
</evidence>
<feature type="signal peptide" evidence="1">
    <location>
        <begin position="1"/>
        <end position="16"/>
    </location>
</feature>
<name>A0A2H3BD06_9AGAR</name>
<evidence type="ECO:0000256" key="1">
    <source>
        <dbReference type="SAM" id="SignalP"/>
    </source>
</evidence>
<dbReference type="Gene3D" id="2.60.40.2970">
    <property type="match status" value="1"/>
</dbReference>
<evidence type="ECO:0000313" key="2">
    <source>
        <dbReference type="EMBL" id="PBK61723.1"/>
    </source>
</evidence>
<keyword evidence="3" id="KW-1185">Reference proteome</keyword>
<gene>
    <name evidence="2" type="ORF">ARMSODRAFT_1062717</name>
</gene>
<keyword evidence="1" id="KW-0732">Signal</keyword>
<reference evidence="3" key="1">
    <citation type="journal article" date="2017" name="Nat. Ecol. Evol.">
        <title>Genome expansion and lineage-specific genetic innovations in the forest pathogenic fungi Armillaria.</title>
        <authorList>
            <person name="Sipos G."/>
            <person name="Prasanna A.N."/>
            <person name="Walter M.C."/>
            <person name="O'Connor E."/>
            <person name="Balint B."/>
            <person name="Krizsan K."/>
            <person name="Kiss B."/>
            <person name="Hess J."/>
            <person name="Varga T."/>
            <person name="Slot J."/>
            <person name="Riley R."/>
            <person name="Boka B."/>
            <person name="Rigling D."/>
            <person name="Barry K."/>
            <person name="Lee J."/>
            <person name="Mihaltcheva S."/>
            <person name="LaButti K."/>
            <person name="Lipzen A."/>
            <person name="Waldron R."/>
            <person name="Moloney N.M."/>
            <person name="Sperisen C."/>
            <person name="Kredics L."/>
            <person name="Vagvoelgyi C."/>
            <person name="Patrignani A."/>
            <person name="Fitzpatrick D."/>
            <person name="Nagy I."/>
            <person name="Doyle S."/>
            <person name="Anderson J.B."/>
            <person name="Grigoriev I.V."/>
            <person name="Gueldener U."/>
            <person name="Muensterkoetter M."/>
            <person name="Nagy L.G."/>
        </authorList>
    </citation>
    <scope>NUCLEOTIDE SEQUENCE [LARGE SCALE GENOMIC DNA]</scope>
    <source>
        <strain evidence="3">28-4</strain>
    </source>
</reference>